<proteinExistence type="predicted"/>
<dbReference type="InterPro" id="IPR027417">
    <property type="entry name" value="P-loop_NTPase"/>
</dbReference>
<dbReference type="AlphaFoldDB" id="A0A8J2ZRQ6"/>
<accession>A0A8J2ZRQ6</accession>
<protein>
    <recommendedName>
        <fullName evidence="3">YhaN AAA domain-containing protein</fullName>
    </recommendedName>
</protein>
<dbReference type="RefSeq" id="WP_188391380.1">
    <property type="nucleotide sequence ID" value="NZ_BMEV01000014.1"/>
</dbReference>
<gene>
    <name evidence="4" type="primary">yhaN</name>
    <name evidence="4" type="ORF">GCM10010978_11030</name>
</gene>
<dbReference type="Gene3D" id="3.40.50.300">
    <property type="entry name" value="P-loop containing nucleotide triphosphate hydrolases"/>
    <property type="match status" value="2"/>
</dbReference>
<evidence type="ECO:0000259" key="3">
    <source>
        <dbReference type="Pfam" id="PF13514"/>
    </source>
</evidence>
<feature type="coiled-coil region" evidence="1">
    <location>
        <begin position="540"/>
        <end position="567"/>
    </location>
</feature>
<evidence type="ECO:0000313" key="4">
    <source>
        <dbReference type="EMBL" id="GGH73291.1"/>
    </source>
</evidence>
<evidence type="ECO:0000313" key="5">
    <source>
        <dbReference type="Proteomes" id="UP000602050"/>
    </source>
</evidence>
<dbReference type="Pfam" id="PF13514">
    <property type="entry name" value="AAA_27"/>
    <property type="match status" value="1"/>
</dbReference>
<feature type="coiled-coil region" evidence="1">
    <location>
        <begin position="288"/>
        <end position="401"/>
    </location>
</feature>
<feature type="coiled-coil region" evidence="1">
    <location>
        <begin position="182"/>
        <end position="240"/>
    </location>
</feature>
<name>A0A8J2ZRQ6_9BACI</name>
<sequence>MKFISGKVIGFGKWQDVTFDFTGRSLICFYGENESGKSTLRNFFLFMLFGLPPKQREFYRPKTGGNMGGRLTIWEEETGLYTVERLDHVQNGAAVCYLENGMTMSEDWFKERLRGMTRKQYEAIFSFSATELNELDKVDERDLGEILLSVSISGSQRIYFLEKELEKKMSDLFKPYGKKPVINQQLEKLVQLHHSLKKMQSEEAAYREKVNASEQTEKQILKLKGDIEQKKQKLYELEKVKQLLPVLEDYRNAALRLKADEWQISFPEHGLERLQHIRSQLLPLCSELTVLKENAKNINKKIETLAAKRLEENIYQKAQSLGQRIPLFQQQQEKYAQLNEKAKEIKVQLDTELERLNLPLTQEQLLSVTMPFHLEQQWNQLKQEQSQVQLEEKRLQEEEISWKQERQALSAKMDALAEEMQSDEEYLSSKRKLEEEKEKHYMQKLQSEWQRQQAMWKKKTKKKEKLARNFLFLSIVISVSAAIFGFFQEETAFYLFSIFFFLTGFIPWLLQKQAAKEMANVFQQPLNAQGRTDLKEDKSLAEEVRKQESLRQEYQKLKDMLLENELRHRRIKEQRKVVLMKKEAIAEQLRKQYVAYPFLKEVDVTYWPELYHAVKRLIAKGQELQYVEEQISFIQSSLLAFEKELQQFFQSEEKASSLLERLNTLLTAEERYEKEITHYRELLAEIEQKLQQLQKKLEVYENEKDQLLLSAGAETEDDFYEKAKKLEEKQGMVREMRQCKRQLNTVFPEEIWQLWLKRNVNEASIEYEFNLLSEEIDRLEKELEQLQEKNAFYQAEIQKMESSETYSTLLHQFTLEKEELEHLAKQWSVYKTAIETLNETKRQYQEKYLVKVIEKQSEIFRSLTGGKYIKVYPPMEGMPFQVEDEQGTRFVLPELSQGTIHQLYIALRLAISIMFQKTYPFPFIIDDAFLHFDSIRLHRMITQIQKLSETQQVLLFTCKEEIVASFSDNDKIILESQFA</sequence>
<feature type="coiled-coil region" evidence="1">
    <location>
        <begin position="669"/>
        <end position="710"/>
    </location>
</feature>
<keyword evidence="2" id="KW-1133">Transmembrane helix</keyword>
<reference evidence="4" key="2">
    <citation type="submission" date="2020-09" db="EMBL/GenBank/DDBJ databases">
        <authorList>
            <person name="Sun Q."/>
            <person name="Zhou Y."/>
        </authorList>
    </citation>
    <scope>NUCLEOTIDE SEQUENCE</scope>
    <source>
        <strain evidence="4">CGMCC 1.12360</strain>
    </source>
</reference>
<dbReference type="SUPFAM" id="SSF52540">
    <property type="entry name" value="P-loop containing nucleoside triphosphate hydrolases"/>
    <property type="match status" value="1"/>
</dbReference>
<feature type="transmembrane region" description="Helical" evidence="2">
    <location>
        <begin position="466"/>
        <end position="487"/>
    </location>
</feature>
<comment type="caution">
    <text evidence="4">The sequence shown here is derived from an EMBL/GenBank/DDBJ whole genome shotgun (WGS) entry which is preliminary data.</text>
</comment>
<reference evidence="4" key="1">
    <citation type="journal article" date="2014" name="Int. J. Syst. Evol. Microbiol.">
        <title>Complete genome sequence of Corynebacterium casei LMG S-19264T (=DSM 44701T), isolated from a smear-ripened cheese.</title>
        <authorList>
            <consortium name="US DOE Joint Genome Institute (JGI-PGF)"/>
            <person name="Walter F."/>
            <person name="Albersmeier A."/>
            <person name="Kalinowski J."/>
            <person name="Ruckert C."/>
        </authorList>
    </citation>
    <scope>NUCLEOTIDE SEQUENCE</scope>
    <source>
        <strain evidence="4">CGMCC 1.12360</strain>
    </source>
</reference>
<dbReference type="InterPro" id="IPR038734">
    <property type="entry name" value="YhaN_AAA"/>
</dbReference>
<dbReference type="PANTHER" id="PTHR41259">
    <property type="entry name" value="DOUBLE-STRAND BREAK REPAIR RAD50 ATPASE, PUTATIVE-RELATED"/>
    <property type="match status" value="1"/>
</dbReference>
<evidence type="ECO:0000256" key="1">
    <source>
        <dbReference type="SAM" id="Coils"/>
    </source>
</evidence>
<keyword evidence="1" id="KW-0175">Coiled coil</keyword>
<feature type="coiled-coil region" evidence="1">
    <location>
        <begin position="762"/>
        <end position="803"/>
    </location>
</feature>
<dbReference type="EMBL" id="BMEV01000014">
    <property type="protein sequence ID" value="GGH73291.1"/>
    <property type="molecule type" value="Genomic_DNA"/>
</dbReference>
<keyword evidence="5" id="KW-1185">Reference proteome</keyword>
<dbReference type="Proteomes" id="UP000602050">
    <property type="component" value="Unassembled WGS sequence"/>
</dbReference>
<dbReference type="PANTHER" id="PTHR41259:SF1">
    <property type="entry name" value="DOUBLE-STRAND BREAK REPAIR RAD50 ATPASE, PUTATIVE-RELATED"/>
    <property type="match status" value="1"/>
</dbReference>
<feature type="transmembrane region" description="Helical" evidence="2">
    <location>
        <begin position="493"/>
        <end position="510"/>
    </location>
</feature>
<keyword evidence="2" id="KW-0812">Transmembrane</keyword>
<organism evidence="4 5">
    <name type="scientific">Compostibacillus humi</name>
    <dbReference type="NCBI Taxonomy" id="1245525"/>
    <lineage>
        <taxon>Bacteria</taxon>
        <taxon>Bacillati</taxon>
        <taxon>Bacillota</taxon>
        <taxon>Bacilli</taxon>
        <taxon>Bacillales</taxon>
        <taxon>Bacillaceae</taxon>
        <taxon>Compostibacillus</taxon>
    </lineage>
</organism>
<evidence type="ECO:0000256" key="2">
    <source>
        <dbReference type="SAM" id="Phobius"/>
    </source>
</evidence>
<keyword evidence="2" id="KW-0472">Membrane</keyword>
<feature type="domain" description="YhaN AAA" evidence="3">
    <location>
        <begin position="1"/>
        <end position="203"/>
    </location>
</feature>